<dbReference type="PANTHER" id="PTHR13356">
    <property type="entry name" value="OB FOLD NUCLEIC ACID BINDING PROTEIN-RELATED"/>
    <property type="match status" value="1"/>
</dbReference>
<evidence type="ECO:0000313" key="4">
    <source>
        <dbReference type="Proteomes" id="UP000007797"/>
    </source>
</evidence>
<dbReference type="GO" id="GO:0000724">
    <property type="term" value="P:double-strand break repair via homologous recombination"/>
    <property type="evidence" value="ECO:0007669"/>
    <property type="project" value="TreeGrafter"/>
</dbReference>
<feature type="compositionally biased region" description="Polar residues" evidence="2">
    <location>
        <begin position="206"/>
        <end position="216"/>
    </location>
</feature>
<evidence type="ECO:0000313" key="3">
    <source>
        <dbReference type="EMBL" id="EGG15803.1"/>
    </source>
</evidence>
<feature type="region of interest" description="Disordered" evidence="2">
    <location>
        <begin position="1"/>
        <end position="36"/>
    </location>
</feature>
<dbReference type="GO" id="GO:0010212">
    <property type="term" value="P:response to ionizing radiation"/>
    <property type="evidence" value="ECO:0007669"/>
    <property type="project" value="TreeGrafter"/>
</dbReference>
<dbReference type="Gene3D" id="2.40.50.140">
    <property type="entry name" value="Nucleic acid-binding proteins"/>
    <property type="match status" value="1"/>
</dbReference>
<keyword evidence="1" id="KW-0238">DNA-binding</keyword>
<dbReference type="AlphaFoldDB" id="F4Q7Q3"/>
<feature type="region of interest" description="Disordered" evidence="2">
    <location>
        <begin position="174"/>
        <end position="216"/>
    </location>
</feature>
<dbReference type="FunFam" id="2.40.50.140:FF:000072">
    <property type="entry name" value="SOSS complex subunit B2"/>
    <property type="match status" value="1"/>
</dbReference>
<dbReference type="GO" id="GO:0003677">
    <property type="term" value="F:DNA binding"/>
    <property type="evidence" value="ECO:0007669"/>
    <property type="project" value="UniProtKB-KW"/>
</dbReference>
<dbReference type="RefSeq" id="XP_004352128.1">
    <property type="nucleotide sequence ID" value="XM_004352076.1"/>
</dbReference>
<name>F4Q7Q3_CACFS</name>
<dbReference type="KEGG" id="dfa:DFA_09471"/>
<dbReference type="InterPro" id="IPR012340">
    <property type="entry name" value="NA-bd_OB-fold"/>
</dbReference>
<evidence type="ECO:0000256" key="1">
    <source>
        <dbReference type="ARBA" id="ARBA00023125"/>
    </source>
</evidence>
<gene>
    <name evidence="3" type="ORF">DFA_09471</name>
</gene>
<dbReference type="STRING" id="1054147.F4Q7Q3"/>
<protein>
    <submittedName>
        <fullName evidence="3">OB fold-containing protein</fullName>
    </submittedName>
</protein>
<keyword evidence="4" id="KW-1185">Reference proteome</keyword>
<sequence>MSNTSFQQQQQSIGGPQQQIPSSSSSSSLGSSQSNLHTSPPLTKIIDIKPYAKGINSIFIVLEKGNAIKKKDGFIYQVLVADNTACINMTLFDVLGEQVQPGDILRLRGGYATIFHELLNLYVGKSGGIIEKIGEFQFSFVEHPNLSHLQWTQDPNNPKTIIGIPPKQFGGPIISAPFPTGAKLNKPPPQQQQQQQQQQPPQQQQSLPQNANLPSR</sequence>
<feature type="compositionally biased region" description="Low complexity" evidence="2">
    <location>
        <begin position="191"/>
        <end position="205"/>
    </location>
</feature>
<dbReference type="GO" id="GO:0070876">
    <property type="term" value="C:SOSS complex"/>
    <property type="evidence" value="ECO:0007669"/>
    <property type="project" value="TreeGrafter"/>
</dbReference>
<dbReference type="PANTHER" id="PTHR13356:SF0">
    <property type="entry name" value="SOSS COMPLEX SUBUNIT B HOMOLOG"/>
    <property type="match status" value="1"/>
</dbReference>
<reference evidence="4" key="1">
    <citation type="journal article" date="2011" name="Genome Res.">
        <title>Phylogeny-wide analysis of social amoeba genomes highlights ancient origins for complex intercellular communication.</title>
        <authorList>
            <person name="Heidel A.J."/>
            <person name="Lawal H.M."/>
            <person name="Felder M."/>
            <person name="Schilde C."/>
            <person name="Helps N.R."/>
            <person name="Tunggal B."/>
            <person name="Rivero F."/>
            <person name="John U."/>
            <person name="Schleicher M."/>
            <person name="Eichinger L."/>
            <person name="Platzer M."/>
            <person name="Noegel A.A."/>
            <person name="Schaap P."/>
            <person name="Gloeckner G."/>
        </authorList>
    </citation>
    <scope>NUCLEOTIDE SEQUENCE [LARGE SCALE GENOMIC DNA]</scope>
    <source>
        <strain evidence="4">SH3</strain>
    </source>
</reference>
<dbReference type="Proteomes" id="UP000007797">
    <property type="component" value="Unassembled WGS sequence"/>
</dbReference>
<organism evidence="3 4">
    <name type="scientific">Cavenderia fasciculata</name>
    <name type="common">Slime mold</name>
    <name type="synonym">Dictyostelium fasciculatum</name>
    <dbReference type="NCBI Taxonomy" id="261658"/>
    <lineage>
        <taxon>Eukaryota</taxon>
        <taxon>Amoebozoa</taxon>
        <taxon>Evosea</taxon>
        <taxon>Eumycetozoa</taxon>
        <taxon>Dictyostelia</taxon>
        <taxon>Acytosteliales</taxon>
        <taxon>Cavenderiaceae</taxon>
        <taxon>Cavenderia</taxon>
    </lineage>
</organism>
<dbReference type="SUPFAM" id="SSF50249">
    <property type="entry name" value="Nucleic acid-binding proteins"/>
    <property type="match status" value="1"/>
</dbReference>
<proteinExistence type="predicted"/>
<dbReference type="EMBL" id="GL883025">
    <property type="protein sequence ID" value="EGG15803.1"/>
    <property type="molecule type" value="Genomic_DNA"/>
</dbReference>
<dbReference type="InterPro" id="IPR051231">
    <property type="entry name" value="SOSS-B"/>
</dbReference>
<dbReference type="GeneID" id="14867889"/>
<accession>F4Q7Q3</accession>
<evidence type="ECO:0000256" key="2">
    <source>
        <dbReference type="SAM" id="MobiDB-lite"/>
    </source>
</evidence>
<dbReference type="OMA" id="PRECCEM"/>
<feature type="compositionally biased region" description="Low complexity" evidence="2">
    <location>
        <begin position="7"/>
        <end position="34"/>
    </location>
</feature>
<dbReference type="GO" id="GO:0044818">
    <property type="term" value="P:mitotic G2/M transition checkpoint"/>
    <property type="evidence" value="ECO:0007669"/>
    <property type="project" value="TreeGrafter"/>
</dbReference>
<dbReference type="CDD" id="cd04491">
    <property type="entry name" value="SoSSB_OBF"/>
    <property type="match status" value="1"/>
</dbReference>
<dbReference type="OrthoDB" id="295715at2759"/>
<dbReference type="GO" id="GO:0005694">
    <property type="term" value="C:chromosome"/>
    <property type="evidence" value="ECO:0007669"/>
    <property type="project" value="UniProtKB-ARBA"/>
</dbReference>